<dbReference type="Pfam" id="PF01520">
    <property type="entry name" value="Amidase_3"/>
    <property type="match status" value="1"/>
</dbReference>
<dbReference type="GO" id="GO:0030288">
    <property type="term" value="C:outer membrane-bounded periplasmic space"/>
    <property type="evidence" value="ECO:0007669"/>
    <property type="project" value="TreeGrafter"/>
</dbReference>
<dbReference type="EMBL" id="JACPSX010000267">
    <property type="protein sequence ID" value="MBI3016135.1"/>
    <property type="molecule type" value="Genomic_DNA"/>
</dbReference>
<name>A0A932M241_UNCTE</name>
<evidence type="ECO:0000259" key="5">
    <source>
        <dbReference type="SMART" id="SM00646"/>
    </source>
</evidence>
<dbReference type="Gene3D" id="3.40.630.40">
    <property type="entry name" value="Zn-dependent exopeptidases"/>
    <property type="match status" value="1"/>
</dbReference>
<organism evidence="6 7">
    <name type="scientific">Tectimicrobiota bacterium</name>
    <dbReference type="NCBI Taxonomy" id="2528274"/>
    <lineage>
        <taxon>Bacteria</taxon>
        <taxon>Pseudomonadati</taxon>
        <taxon>Nitrospinota/Tectimicrobiota group</taxon>
        <taxon>Candidatus Tectimicrobiota</taxon>
    </lineage>
</organism>
<dbReference type="CDD" id="cd02696">
    <property type="entry name" value="MurNAc-LAA"/>
    <property type="match status" value="1"/>
</dbReference>
<evidence type="ECO:0000256" key="1">
    <source>
        <dbReference type="ARBA" id="ARBA00001561"/>
    </source>
</evidence>
<keyword evidence="3" id="KW-0378">Hydrolase</keyword>
<dbReference type="PANTHER" id="PTHR30404:SF0">
    <property type="entry name" value="N-ACETYLMURAMOYL-L-ALANINE AMIDASE AMIC"/>
    <property type="match status" value="1"/>
</dbReference>
<evidence type="ECO:0000256" key="3">
    <source>
        <dbReference type="ARBA" id="ARBA00022801"/>
    </source>
</evidence>
<dbReference type="AlphaFoldDB" id="A0A932M241"/>
<comment type="caution">
    <text evidence="6">The sequence shown here is derived from an EMBL/GenBank/DDBJ whole genome shotgun (WGS) entry which is preliminary data.</text>
</comment>
<accession>A0A932M241</accession>
<comment type="catalytic activity">
    <reaction evidence="1">
        <text>Hydrolyzes the link between N-acetylmuramoyl residues and L-amino acid residues in certain cell-wall glycopeptides.</text>
        <dbReference type="EC" id="3.5.1.28"/>
    </reaction>
</comment>
<feature type="domain" description="MurNAc-LAA" evidence="5">
    <location>
        <begin position="228"/>
        <end position="379"/>
    </location>
</feature>
<protein>
    <recommendedName>
        <fullName evidence="2">N-acetylmuramoyl-L-alanine amidase</fullName>
        <ecNumber evidence="2">3.5.1.28</ecNumber>
    </recommendedName>
</protein>
<reference evidence="6" key="1">
    <citation type="submission" date="2020-07" db="EMBL/GenBank/DDBJ databases">
        <title>Huge and variable diversity of episymbiotic CPR bacteria and DPANN archaea in groundwater ecosystems.</title>
        <authorList>
            <person name="He C.Y."/>
            <person name="Keren R."/>
            <person name="Whittaker M."/>
            <person name="Farag I.F."/>
            <person name="Doudna J."/>
            <person name="Cate J.H.D."/>
            <person name="Banfield J.F."/>
        </authorList>
    </citation>
    <scope>NUCLEOTIDE SEQUENCE</scope>
    <source>
        <strain evidence="6">NC_groundwater_717_Ag_S-0.2um_59_8</strain>
    </source>
</reference>
<dbReference type="GO" id="GO:0009253">
    <property type="term" value="P:peptidoglycan catabolic process"/>
    <property type="evidence" value="ECO:0007669"/>
    <property type="project" value="InterPro"/>
</dbReference>
<dbReference type="InterPro" id="IPR050695">
    <property type="entry name" value="N-acetylmuramoyl_amidase_3"/>
</dbReference>
<dbReference type="Proteomes" id="UP000741360">
    <property type="component" value="Unassembled WGS sequence"/>
</dbReference>
<gene>
    <name evidence="6" type="ORF">HYY65_13980</name>
</gene>
<dbReference type="FunFam" id="3.40.630.40:FF:000005">
    <property type="entry name" value="N-acetylmuramoyl-L-alanine amidase (AmiA)"/>
    <property type="match status" value="1"/>
</dbReference>
<proteinExistence type="predicted"/>
<evidence type="ECO:0000313" key="6">
    <source>
        <dbReference type="EMBL" id="MBI3016135.1"/>
    </source>
</evidence>
<dbReference type="SUPFAM" id="SSF53187">
    <property type="entry name" value="Zn-dependent exopeptidases"/>
    <property type="match status" value="1"/>
</dbReference>
<evidence type="ECO:0000256" key="2">
    <source>
        <dbReference type="ARBA" id="ARBA00011901"/>
    </source>
</evidence>
<dbReference type="GO" id="GO:0008745">
    <property type="term" value="F:N-acetylmuramoyl-L-alanine amidase activity"/>
    <property type="evidence" value="ECO:0007669"/>
    <property type="project" value="UniProtKB-EC"/>
</dbReference>
<sequence length="393" mass="43006">MKHPGKIVPFLIVLGLLLAGLQIDEAAAAPRPNPPSGTSEPIRITGIRHQPTSSSSRVVIDLEAQVPFEGHRLSDPPRLYVDLFGVNLSRPLSWKTVSIGDGIIDQARLAENRPGVVRVVLDLAGPGEHRIFSLPDPPRLIIEVKRKDGKAPSDQVGEARTAARRLKIVIDPGHGGKDPGAIGPGRLEEKEVVLDISLRVKRLLDATGRYETLLTRSGDVFIPLEERTAIANSHKADLFVSIHANANTKKTARGISTYRLGMNPDQDAVELAARENKTSRRKLSEVELILKDLVLTSKSNESILLAQTVQSAMVNETRSLNHNGSDLGIREALFYVLVGAEMPAVLTEVSFITNLEEEKLLRKDAYRQALAQGIVQGIEMFLQESKRVTSRAN</sequence>
<evidence type="ECO:0000256" key="4">
    <source>
        <dbReference type="SAM" id="MobiDB-lite"/>
    </source>
</evidence>
<feature type="region of interest" description="Disordered" evidence="4">
    <location>
        <begin position="27"/>
        <end position="51"/>
    </location>
</feature>
<dbReference type="InterPro" id="IPR002508">
    <property type="entry name" value="MurNAc-LAA_cat"/>
</dbReference>
<dbReference type="SMART" id="SM00646">
    <property type="entry name" value="Ami_3"/>
    <property type="match status" value="1"/>
</dbReference>
<dbReference type="Gene3D" id="2.60.40.3500">
    <property type="match status" value="1"/>
</dbReference>
<dbReference type="InterPro" id="IPR021731">
    <property type="entry name" value="AMIN_dom"/>
</dbReference>
<evidence type="ECO:0000313" key="7">
    <source>
        <dbReference type="Proteomes" id="UP000741360"/>
    </source>
</evidence>
<dbReference type="PANTHER" id="PTHR30404">
    <property type="entry name" value="N-ACETYLMURAMOYL-L-ALANINE AMIDASE"/>
    <property type="match status" value="1"/>
</dbReference>
<dbReference type="Pfam" id="PF11741">
    <property type="entry name" value="AMIN"/>
    <property type="match status" value="1"/>
</dbReference>
<dbReference type="EC" id="3.5.1.28" evidence="2"/>